<dbReference type="RefSeq" id="WP_163948991.1">
    <property type="nucleotide sequence ID" value="NZ_JAAIKC010000006.1"/>
</dbReference>
<comment type="caution">
    <text evidence="1">The sequence shown here is derived from an EMBL/GenBank/DDBJ whole genome shotgun (WGS) entry which is preliminary data.</text>
</comment>
<evidence type="ECO:0000313" key="1">
    <source>
        <dbReference type="EMBL" id="NEW07646.1"/>
    </source>
</evidence>
<sequence>MGELVISFDPSMSMKELGGCIENYVSTNWKKALEENMEEFIRVFPELEDSTYGLYFEKLMPPVFEALEKAGFTTLRDAKETDYIIAKGFNFRNSMEKWGPEDHRSRVFWFVIEDQQQNEIGTLIFDFFHSHTLFDVPSVPQVSVLEVTSRKDIIAAIERMKEGK</sequence>
<dbReference type="InterPro" id="IPR046064">
    <property type="entry name" value="DUF6022"/>
</dbReference>
<reference evidence="1" key="1">
    <citation type="submission" date="2020-02" db="EMBL/GenBank/DDBJ databases">
        <authorList>
            <person name="Shen X.-R."/>
            <person name="Zhang Y.-X."/>
        </authorList>
    </citation>
    <scope>NUCLEOTIDE SEQUENCE</scope>
    <source>
        <strain evidence="1">SYP-B3998</strain>
    </source>
</reference>
<name>A0A6G3ZZJ7_9BACL</name>
<dbReference type="AlphaFoldDB" id="A0A6G3ZZJ7"/>
<proteinExistence type="predicted"/>
<dbReference type="EMBL" id="JAAIKC010000006">
    <property type="protein sequence ID" value="NEW07646.1"/>
    <property type="molecule type" value="Genomic_DNA"/>
</dbReference>
<dbReference type="Pfam" id="PF19486">
    <property type="entry name" value="DUF6022"/>
    <property type="match status" value="1"/>
</dbReference>
<gene>
    <name evidence="1" type="ORF">GK047_16720</name>
</gene>
<protein>
    <submittedName>
        <fullName evidence="1">Uncharacterized protein</fullName>
    </submittedName>
</protein>
<accession>A0A6G3ZZJ7</accession>
<organism evidence="1">
    <name type="scientific">Paenibacillus sp. SYP-B3998</name>
    <dbReference type="NCBI Taxonomy" id="2678564"/>
    <lineage>
        <taxon>Bacteria</taxon>
        <taxon>Bacillati</taxon>
        <taxon>Bacillota</taxon>
        <taxon>Bacilli</taxon>
        <taxon>Bacillales</taxon>
        <taxon>Paenibacillaceae</taxon>
        <taxon>Paenibacillus</taxon>
    </lineage>
</organism>